<sequence length="104" mass="12063">MRKYPSQAIREVPLFFIWVSPPLSLLQLIGKRSICLSILVYKVQCHQLQVLALEEVWVRRVDLQHQTEEEWQLAWDSFEALRQLQASTDMAIKPPAPSLQLPPA</sequence>
<comment type="caution">
    <text evidence="1">The sequence shown here is derived from an EMBL/GenBank/DDBJ whole genome shotgun (WGS) entry which is preliminary data.</text>
</comment>
<protein>
    <submittedName>
        <fullName evidence="1">Uncharacterized protein</fullName>
    </submittedName>
</protein>
<accession>A0A151P6D3</accession>
<reference evidence="1 2" key="1">
    <citation type="journal article" date="2012" name="Genome Biol.">
        <title>Sequencing three crocodilian genomes to illuminate the evolution of archosaurs and amniotes.</title>
        <authorList>
            <person name="St John J.A."/>
            <person name="Braun E.L."/>
            <person name="Isberg S.R."/>
            <person name="Miles L.G."/>
            <person name="Chong A.Y."/>
            <person name="Gongora J."/>
            <person name="Dalzell P."/>
            <person name="Moran C."/>
            <person name="Bed'hom B."/>
            <person name="Abzhanov A."/>
            <person name="Burgess S.C."/>
            <person name="Cooksey A.M."/>
            <person name="Castoe T.A."/>
            <person name="Crawford N.G."/>
            <person name="Densmore L.D."/>
            <person name="Drew J.C."/>
            <person name="Edwards S.V."/>
            <person name="Faircloth B.C."/>
            <person name="Fujita M.K."/>
            <person name="Greenwold M.J."/>
            <person name="Hoffmann F.G."/>
            <person name="Howard J.M."/>
            <person name="Iguchi T."/>
            <person name="Janes D.E."/>
            <person name="Khan S.Y."/>
            <person name="Kohno S."/>
            <person name="de Koning A.J."/>
            <person name="Lance S.L."/>
            <person name="McCarthy F.M."/>
            <person name="McCormack J.E."/>
            <person name="Merchant M.E."/>
            <person name="Peterson D.G."/>
            <person name="Pollock D.D."/>
            <person name="Pourmand N."/>
            <person name="Raney B.J."/>
            <person name="Roessler K.A."/>
            <person name="Sanford J.R."/>
            <person name="Sawyer R.H."/>
            <person name="Schmidt C.J."/>
            <person name="Triplett E.W."/>
            <person name="Tuberville T.D."/>
            <person name="Venegas-Anaya M."/>
            <person name="Howard J.T."/>
            <person name="Jarvis E.D."/>
            <person name="Guillette L.J.Jr."/>
            <person name="Glenn T.C."/>
            <person name="Green R.E."/>
            <person name="Ray D.A."/>
        </authorList>
    </citation>
    <scope>NUCLEOTIDE SEQUENCE [LARGE SCALE GENOMIC DNA]</scope>
    <source>
        <strain evidence="1">KSC_2009_1</strain>
    </source>
</reference>
<evidence type="ECO:0000313" key="2">
    <source>
        <dbReference type="Proteomes" id="UP000050525"/>
    </source>
</evidence>
<gene>
    <name evidence="1" type="ORF">Y1Q_0004705</name>
</gene>
<dbReference type="Proteomes" id="UP000050525">
    <property type="component" value="Unassembled WGS sequence"/>
</dbReference>
<proteinExistence type="predicted"/>
<keyword evidence="2" id="KW-1185">Reference proteome</keyword>
<organism evidence="1 2">
    <name type="scientific">Alligator mississippiensis</name>
    <name type="common">American alligator</name>
    <dbReference type="NCBI Taxonomy" id="8496"/>
    <lineage>
        <taxon>Eukaryota</taxon>
        <taxon>Metazoa</taxon>
        <taxon>Chordata</taxon>
        <taxon>Craniata</taxon>
        <taxon>Vertebrata</taxon>
        <taxon>Euteleostomi</taxon>
        <taxon>Archelosauria</taxon>
        <taxon>Archosauria</taxon>
        <taxon>Crocodylia</taxon>
        <taxon>Alligatoridae</taxon>
        <taxon>Alligatorinae</taxon>
        <taxon>Alligator</taxon>
    </lineage>
</organism>
<dbReference type="EMBL" id="AKHW03000701">
    <property type="protein sequence ID" value="KYO44626.1"/>
    <property type="molecule type" value="Genomic_DNA"/>
</dbReference>
<dbReference type="AlphaFoldDB" id="A0A151P6D3"/>
<name>A0A151P6D3_ALLMI</name>
<evidence type="ECO:0000313" key="1">
    <source>
        <dbReference type="EMBL" id="KYO44626.1"/>
    </source>
</evidence>